<dbReference type="GO" id="GO:0030288">
    <property type="term" value="C:outer membrane-bounded periplasmic space"/>
    <property type="evidence" value="ECO:0007669"/>
    <property type="project" value="TreeGrafter"/>
</dbReference>
<sequence>MKKFRKYRMEMVMACLLLVSFYLLSRQAAVVSVQMNFPKLILIDPGHGEDDPGMIGADGLEEKGINLAISLLLKSELETRGYSVAMTRETDKGLYDASANNKKAQDMQRRIAMIGEKSPVLSVSIHQNSYQQDASVHGPQVFYYESSVEGKKLAEAVQSSLNEKLEIDRPREIKGNTSYYLLKRSPGTLVIVECGFLTNPEEARKLQTELYQQRVAAAVADGIDTYLHVDNRKSYS</sequence>
<dbReference type="Proteomes" id="UP000095409">
    <property type="component" value="Unassembled WGS sequence"/>
</dbReference>
<organism evidence="3 4">
    <name type="scientific">Blautia obeum</name>
    <dbReference type="NCBI Taxonomy" id="40520"/>
    <lineage>
        <taxon>Bacteria</taxon>
        <taxon>Bacillati</taxon>
        <taxon>Bacillota</taxon>
        <taxon>Clostridia</taxon>
        <taxon>Lachnospirales</taxon>
        <taxon>Lachnospiraceae</taxon>
        <taxon>Blautia</taxon>
    </lineage>
</organism>
<evidence type="ECO:0000256" key="1">
    <source>
        <dbReference type="ARBA" id="ARBA00022801"/>
    </source>
</evidence>
<gene>
    <name evidence="3" type="primary">lytC</name>
    <name evidence="3" type="ORF">ERS852394_01385</name>
</gene>
<dbReference type="InterPro" id="IPR002508">
    <property type="entry name" value="MurNAc-LAA_cat"/>
</dbReference>
<dbReference type="Gene3D" id="3.40.630.40">
    <property type="entry name" value="Zn-dependent exopeptidases"/>
    <property type="match status" value="1"/>
</dbReference>
<dbReference type="SMART" id="SM00646">
    <property type="entry name" value="Ami_3"/>
    <property type="match status" value="1"/>
</dbReference>
<evidence type="ECO:0000313" key="3">
    <source>
        <dbReference type="EMBL" id="CUO05366.1"/>
    </source>
</evidence>
<evidence type="ECO:0000259" key="2">
    <source>
        <dbReference type="SMART" id="SM00646"/>
    </source>
</evidence>
<reference evidence="3 4" key="1">
    <citation type="submission" date="2015-09" db="EMBL/GenBank/DDBJ databases">
        <authorList>
            <consortium name="Pathogen Informatics"/>
        </authorList>
    </citation>
    <scope>NUCLEOTIDE SEQUENCE [LARGE SCALE GENOMIC DNA]</scope>
    <source>
        <strain evidence="3 4">2789STDY5608837</strain>
    </source>
</reference>
<dbReference type="InterPro" id="IPR050695">
    <property type="entry name" value="N-acetylmuramoyl_amidase_3"/>
</dbReference>
<feature type="domain" description="MurNAc-LAA" evidence="2">
    <location>
        <begin position="111"/>
        <end position="224"/>
    </location>
</feature>
<dbReference type="EMBL" id="CYZD01000005">
    <property type="protein sequence ID" value="CUO05366.1"/>
    <property type="molecule type" value="Genomic_DNA"/>
</dbReference>
<evidence type="ECO:0000313" key="4">
    <source>
        <dbReference type="Proteomes" id="UP000095409"/>
    </source>
</evidence>
<accession>A0A174C0U1</accession>
<protein>
    <submittedName>
        <fullName evidence="3">N-acetylmuramoyl-L-alanine amidase LytC</fullName>
        <ecNumber evidence="3">3.5.1.28</ecNumber>
    </submittedName>
</protein>
<dbReference type="GO" id="GO:0009253">
    <property type="term" value="P:peptidoglycan catabolic process"/>
    <property type="evidence" value="ECO:0007669"/>
    <property type="project" value="InterPro"/>
</dbReference>
<dbReference type="RefSeq" id="WP_055065988.1">
    <property type="nucleotide sequence ID" value="NZ_CYZD01000005.1"/>
</dbReference>
<name>A0A174C0U1_9FIRM</name>
<dbReference type="SUPFAM" id="SSF53187">
    <property type="entry name" value="Zn-dependent exopeptidases"/>
    <property type="match status" value="1"/>
</dbReference>
<proteinExistence type="predicted"/>
<dbReference type="PANTHER" id="PTHR30404">
    <property type="entry name" value="N-ACETYLMURAMOYL-L-ALANINE AMIDASE"/>
    <property type="match status" value="1"/>
</dbReference>
<keyword evidence="1 3" id="KW-0378">Hydrolase</keyword>
<dbReference type="AlphaFoldDB" id="A0A174C0U1"/>
<dbReference type="PANTHER" id="PTHR30404:SF0">
    <property type="entry name" value="N-ACETYLMURAMOYL-L-ALANINE AMIDASE AMIC"/>
    <property type="match status" value="1"/>
</dbReference>
<dbReference type="CDD" id="cd02696">
    <property type="entry name" value="MurNAc-LAA"/>
    <property type="match status" value="1"/>
</dbReference>
<dbReference type="GO" id="GO:0008745">
    <property type="term" value="F:N-acetylmuramoyl-L-alanine amidase activity"/>
    <property type="evidence" value="ECO:0007669"/>
    <property type="project" value="UniProtKB-EC"/>
</dbReference>
<dbReference type="Pfam" id="PF01520">
    <property type="entry name" value="Amidase_3"/>
    <property type="match status" value="1"/>
</dbReference>
<dbReference type="EC" id="3.5.1.28" evidence="3"/>